<protein>
    <submittedName>
        <fullName evidence="1">8832_t:CDS:1</fullName>
    </submittedName>
</protein>
<dbReference type="EMBL" id="CAJVPS010006188">
    <property type="protein sequence ID" value="CAG8622674.1"/>
    <property type="molecule type" value="Genomic_DNA"/>
</dbReference>
<feature type="non-terminal residue" evidence="1">
    <location>
        <position position="799"/>
    </location>
</feature>
<accession>A0A9N9GN75</accession>
<evidence type="ECO:0000313" key="1">
    <source>
        <dbReference type="EMBL" id="CAG8622674.1"/>
    </source>
</evidence>
<evidence type="ECO:0000313" key="2">
    <source>
        <dbReference type="Proteomes" id="UP000789508"/>
    </source>
</evidence>
<dbReference type="AlphaFoldDB" id="A0A9N9GN75"/>
<sequence length="799" mass="92462">NKWNQDWEWVRKEDLPDPKYQIPFEDSDDDDMQIDNFDEISPPWENDNMTENIIPITPPLQPALLEMKREIDGKNVNIREFHDDSDSDDVRMEDGEIFESYNHLDRSNSLTGSSNALKALHRSNSISQIDSYDFIANKDFRWDKETDRNPFDLTNSNAIVGTSNKEKEKERNSFELSAKKEFVNVASSNKRKEKAVERNFTNNNEPVFGNSRKEKEKEVERIRSSFDHSHANMNGNFLKETERNCASFISDNAIIPNNIKKVGELLPPQPHFTIKSILKNKEKEKEKELPVENVVDVNQIQPEPQRKFGSKEANEALSGIVLPAAELDKIIKAKCGQLQLSSKNRIMKANEKFFNDAVNPVSETRENEWRGNLVRGELVQNLAEVIVKPMKNRCPDASFLQDCQNMDRLVLSKVLPLHYVELLFKETTPDMFQLSMFTMEAPEDNKKSMKMLEIESAMLKWNEMIGLIYLDKEETKCWMVVHTSKRTTEFFRLGERPQCPFFIISKIITVPKLPLVTPKDTDKAFFMSQNLHDPDMYTAGVLSIASEKGDEFRAICANRPKFMVFGPVDLAEVQEITSALKAFGGIECTNQPNEDITVIFVHLSMRKQIFFIDNFNAAKRKNSCRFYQFGWSLESGLYVLEEILKSGKEVLRTKPNSTAHANEVVSQRKFVNPNENWKLVLVPQMHNELAAFENEWKLSYPNNPIRTPYQRIYDLLIKQKIRYLDDRELGPYGAACDFKTLYKTMLRMHTLYAQDHRHFVIVADTSEIELMQKCPIQGVEVLTDEDFIAQFCYASRIIL</sequence>
<name>A0A9N9GN75_9GLOM</name>
<keyword evidence="2" id="KW-1185">Reference proteome</keyword>
<organism evidence="1 2">
    <name type="scientific">Ambispora leptoticha</name>
    <dbReference type="NCBI Taxonomy" id="144679"/>
    <lineage>
        <taxon>Eukaryota</taxon>
        <taxon>Fungi</taxon>
        <taxon>Fungi incertae sedis</taxon>
        <taxon>Mucoromycota</taxon>
        <taxon>Glomeromycotina</taxon>
        <taxon>Glomeromycetes</taxon>
        <taxon>Archaeosporales</taxon>
        <taxon>Ambisporaceae</taxon>
        <taxon>Ambispora</taxon>
    </lineage>
</organism>
<proteinExistence type="predicted"/>
<dbReference type="Proteomes" id="UP000789508">
    <property type="component" value="Unassembled WGS sequence"/>
</dbReference>
<gene>
    <name evidence="1" type="ORF">ALEPTO_LOCUS9032</name>
</gene>
<reference evidence="1" key="1">
    <citation type="submission" date="2021-06" db="EMBL/GenBank/DDBJ databases">
        <authorList>
            <person name="Kallberg Y."/>
            <person name="Tangrot J."/>
            <person name="Rosling A."/>
        </authorList>
    </citation>
    <scope>NUCLEOTIDE SEQUENCE</scope>
    <source>
        <strain evidence="1">FL130A</strain>
    </source>
</reference>
<comment type="caution">
    <text evidence="1">The sequence shown here is derived from an EMBL/GenBank/DDBJ whole genome shotgun (WGS) entry which is preliminary data.</text>
</comment>
<dbReference type="OrthoDB" id="2372052at2759"/>